<feature type="transmembrane region" description="Helical" evidence="1">
    <location>
        <begin position="140"/>
        <end position="157"/>
    </location>
</feature>
<dbReference type="AlphaFoldDB" id="A0A176X7V1"/>
<gene>
    <name evidence="2" type="ORF">A7J57_04525</name>
</gene>
<proteinExistence type="predicted"/>
<accession>A0A176X7V1</accession>
<keyword evidence="1" id="KW-0472">Membrane</keyword>
<dbReference type="RefSeq" id="WP_063949559.1">
    <property type="nucleotide sequence ID" value="NZ_CP072308.1"/>
</dbReference>
<feature type="transmembrane region" description="Helical" evidence="1">
    <location>
        <begin position="39"/>
        <end position="60"/>
    </location>
</feature>
<comment type="caution">
    <text evidence="2">The sequence shown here is derived from an EMBL/GenBank/DDBJ whole genome shotgun (WGS) entry which is preliminary data.</text>
</comment>
<name>A0A176X7V1_AGRTU</name>
<evidence type="ECO:0000313" key="3">
    <source>
        <dbReference type="Proteomes" id="UP000077098"/>
    </source>
</evidence>
<protein>
    <recommendedName>
        <fullName evidence="4">Yip1 domain-containing protein</fullName>
    </recommendedName>
</protein>
<reference evidence="2 3" key="1">
    <citation type="submission" date="2016-05" db="EMBL/GenBank/DDBJ databases">
        <authorList>
            <person name="Lavstsen T."/>
            <person name="Jespersen J.S."/>
        </authorList>
    </citation>
    <scope>NUCLEOTIDE SEQUENCE [LARGE SCALE GENOMIC DNA]</scope>
    <source>
        <strain evidence="2 3">KCJ1736</strain>
    </source>
</reference>
<keyword evidence="1" id="KW-0812">Transmembrane</keyword>
<feature type="transmembrane region" description="Helical" evidence="1">
    <location>
        <begin position="112"/>
        <end position="134"/>
    </location>
</feature>
<dbReference type="EMBL" id="LXPS01000022">
    <property type="protein sequence ID" value="OAE43542.1"/>
    <property type="molecule type" value="Genomic_DNA"/>
</dbReference>
<evidence type="ECO:0000256" key="1">
    <source>
        <dbReference type="SAM" id="Phobius"/>
    </source>
</evidence>
<evidence type="ECO:0000313" key="2">
    <source>
        <dbReference type="EMBL" id="OAE43542.1"/>
    </source>
</evidence>
<keyword evidence="1" id="KW-1133">Transmembrane helix</keyword>
<dbReference type="Proteomes" id="UP000077098">
    <property type="component" value="Unassembled WGS sequence"/>
</dbReference>
<feature type="transmembrane region" description="Helical" evidence="1">
    <location>
        <begin position="72"/>
        <end position="100"/>
    </location>
</feature>
<feature type="transmembrane region" description="Helical" evidence="1">
    <location>
        <begin position="169"/>
        <end position="189"/>
    </location>
</feature>
<organism evidence="2 3">
    <name type="scientific">Agrobacterium tumefaciens</name>
    <dbReference type="NCBI Taxonomy" id="358"/>
    <lineage>
        <taxon>Bacteria</taxon>
        <taxon>Pseudomonadati</taxon>
        <taxon>Pseudomonadota</taxon>
        <taxon>Alphaproteobacteria</taxon>
        <taxon>Hyphomicrobiales</taxon>
        <taxon>Rhizobiaceae</taxon>
        <taxon>Rhizobium/Agrobacterium group</taxon>
        <taxon>Agrobacterium</taxon>
        <taxon>Agrobacterium tumefaciens complex</taxon>
    </lineage>
</organism>
<sequence length="198" mass="22450">MPTVSEVRLYLTGLWLLLIGDHNGARYLDLSDRGMWRSFYSALWCLPAMLVSWLWLRAAFLASYPPGTGTGLIFFFRLAMVEAICWIVPLLLTGMLLYVFGAREKFAPLVTTMNWLSLPFSYAYAVLILIAFFLPPLQGLIAILWLALLLSLVFAFSRIVRFFIRDQMLLVSAIVMTLLVPAMLLSEALQRFLGVYPA</sequence>
<evidence type="ECO:0008006" key="4">
    <source>
        <dbReference type="Google" id="ProtNLM"/>
    </source>
</evidence>